<dbReference type="OrthoDB" id="5690713at2"/>
<dbReference type="Proteomes" id="UP000190867">
    <property type="component" value="Unassembled WGS sequence"/>
</dbReference>
<dbReference type="Pfam" id="PF07445">
    <property type="entry name" value="PriC"/>
    <property type="match status" value="1"/>
</dbReference>
<keyword evidence="2" id="KW-1185">Reference proteome</keyword>
<dbReference type="Gene3D" id="1.20.1270.340">
    <property type="match status" value="1"/>
</dbReference>
<dbReference type="RefSeq" id="WP_078236998.1">
    <property type="nucleotide sequence ID" value="NZ_MUYA01000007.1"/>
</dbReference>
<evidence type="ECO:0000313" key="1">
    <source>
        <dbReference type="EMBL" id="OOR99352.1"/>
    </source>
</evidence>
<accession>A0A1T0AS80</accession>
<dbReference type="InterPro" id="IPR038338">
    <property type="entry name" value="PriC_sf"/>
</dbReference>
<protein>
    <submittedName>
        <fullName evidence="1">Primosomal replication protein N</fullName>
    </submittedName>
</protein>
<dbReference type="InterPro" id="IPR010890">
    <property type="entry name" value="PriC"/>
</dbReference>
<name>A0A1T0AS80_9PAST</name>
<organism evidence="1 2">
    <name type="scientific">Haemophilus paracuniculus</name>
    <dbReference type="NCBI Taxonomy" id="734"/>
    <lineage>
        <taxon>Bacteria</taxon>
        <taxon>Pseudomonadati</taxon>
        <taxon>Pseudomonadota</taxon>
        <taxon>Gammaproteobacteria</taxon>
        <taxon>Pasteurellales</taxon>
        <taxon>Pasteurellaceae</taxon>
        <taxon>Haemophilus</taxon>
    </lineage>
</organism>
<proteinExistence type="predicted"/>
<dbReference type="AlphaFoldDB" id="A0A1T0AS80"/>
<sequence>MEPFLQQIEQQLAQFSPFLTQQAVVFGKIFSQEENKVSFFVEEIRQTAQQLRQQQNVDYAQFYADRLLKQFDALKKAISRLEKKHTERPNFHSSYRFPRNVHSLPKEKRLVEYRKALRALNEKLGWLSEAIYGEQQEEQRALLQAQLAETEFRKQRCLVAIDELEDPKR</sequence>
<dbReference type="EMBL" id="MUYA01000007">
    <property type="protein sequence ID" value="OOR99352.1"/>
    <property type="molecule type" value="Genomic_DNA"/>
</dbReference>
<evidence type="ECO:0000313" key="2">
    <source>
        <dbReference type="Proteomes" id="UP000190867"/>
    </source>
</evidence>
<reference evidence="1 2" key="1">
    <citation type="submission" date="2017-02" db="EMBL/GenBank/DDBJ databases">
        <title>Draft genome sequence of Haemophilus paracuniculus CCUG 43573 type strain.</title>
        <authorList>
            <person name="Engstrom-Jakobsson H."/>
            <person name="Salva-Serra F."/>
            <person name="Thorell K."/>
            <person name="Gonzales-Siles L."/>
            <person name="Karlsson R."/>
            <person name="Boulund F."/>
            <person name="Engstrand L."/>
            <person name="Kristiansson E."/>
            <person name="Moore E."/>
        </authorList>
    </citation>
    <scope>NUCLEOTIDE SEQUENCE [LARGE SCALE GENOMIC DNA]</scope>
    <source>
        <strain evidence="1 2">CCUG 43573</strain>
    </source>
</reference>
<gene>
    <name evidence="1" type="ORF">B0187_05100</name>
</gene>
<comment type="caution">
    <text evidence="1">The sequence shown here is derived from an EMBL/GenBank/DDBJ whole genome shotgun (WGS) entry which is preliminary data.</text>
</comment>